<evidence type="ECO:0000313" key="11">
    <source>
        <dbReference type="Proteomes" id="UP000219621"/>
    </source>
</evidence>
<proteinExistence type="inferred from homology"/>
<dbReference type="FunFam" id="1.20.140.10:FF:000001">
    <property type="entry name" value="Acyl-CoA dehydrogenase"/>
    <property type="match status" value="1"/>
</dbReference>
<dbReference type="AlphaFoldDB" id="A0A286GWH1"/>
<keyword evidence="11" id="KW-1185">Reference proteome</keyword>
<dbReference type="GO" id="GO:0003995">
    <property type="term" value="F:acyl-CoA dehydrogenase activity"/>
    <property type="evidence" value="ECO:0007669"/>
    <property type="project" value="InterPro"/>
</dbReference>
<dbReference type="Pfam" id="PF02770">
    <property type="entry name" value="Acyl-CoA_dh_M"/>
    <property type="match status" value="1"/>
</dbReference>
<keyword evidence="4 6" id="KW-0274">FAD</keyword>
<comment type="cofactor">
    <cofactor evidence="1 6">
        <name>FAD</name>
        <dbReference type="ChEBI" id="CHEBI:57692"/>
    </cofactor>
</comment>
<evidence type="ECO:0000313" key="10">
    <source>
        <dbReference type="EMBL" id="SOD99526.1"/>
    </source>
</evidence>
<evidence type="ECO:0000259" key="8">
    <source>
        <dbReference type="Pfam" id="PF02770"/>
    </source>
</evidence>
<comment type="similarity">
    <text evidence="2 6">Belongs to the acyl-CoA dehydrogenase family.</text>
</comment>
<dbReference type="RefSeq" id="WP_097280716.1">
    <property type="nucleotide sequence ID" value="NZ_OCNJ01000009.1"/>
</dbReference>
<keyword evidence="3 6" id="KW-0285">Flavoprotein</keyword>
<dbReference type="Gene3D" id="1.10.540.10">
    <property type="entry name" value="Acyl-CoA dehydrogenase/oxidase, N-terminal domain"/>
    <property type="match status" value="1"/>
</dbReference>
<evidence type="ECO:0000256" key="4">
    <source>
        <dbReference type="ARBA" id="ARBA00022827"/>
    </source>
</evidence>
<feature type="domain" description="Acyl-CoA dehydrogenase/oxidase C-terminal" evidence="7">
    <location>
        <begin position="227"/>
        <end position="376"/>
    </location>
</feature>
<evidence type="ECO:0000256" key="6">
    <source>
        <dbReference type="RuleBase" id="RU362125"/>
    </source>
</evidence>
<dbReference type="FunFam" id="2.40.110.10:FF:000002">
    <property type="entry name" value="Acyl-CoA dehydrogenase fadE12"/>
    <property type="match status" value="1"/>
</dbReference>
<keyword evidence="5 6" id="KW-0560">Oxidoreductase</keyword>
<name>A0A286GWH1_9PROT</name>
<dbReference type="PROSITE" id="PS00072">
    <property type="entry name" value="ACYL_COA_DH_1"/>
    <property type="match status" value="1"/>
</dbReference>
<evidence type="ECO:0000259" key="7">
    <source>
        <dbReference type="Pfam" id="PF00441"/>
    </source>
</evidence>
<dbReference type="Pfam" id="PF02771">
    <property type="entry name" value="Acyl-CoA_dh_N"/>
    <property type="match status" value="1"/>
</dbReference>
<accession>A0A286GWH1</accession>
<dbReference type="InterPro" id="IPR046373">
    <property type="entry name" value="Acyl-CoA_Oxase/DH_mid-dom_sf"/>
</dbReference>
<evidence type="ECO:0000256" key="3">
    <source>
        <dbReference type="ARBA" id="ARBA00022630"/>
    </source>
</evidence>
<dbReference type="OrthoDB" id="5510711at2"/>
<dbReference type="InterPro" id="IPR036250">
    <property type="entry name" value="AcylCo_DH-like_C"/>
</dbReference>
<dbReference type="InterPro" id="IPR006089">
    <property type="entry name" value="Acyl-CoA_DH_CS"/>
</dbReference>
<evidence type="ECO:0000256" key="5">
    <source>
        <dbReference type="ARBA" id="ARBA00023002"/>
    </source>
</evidence>
<dbReference type="PANTHER" id="PTHR43884">
    <property type="entry name" value="ACYL-COA DEHYDROGENASE"/>
    <property type="match status" value="1"/>
</dbReference>
<dbReference type="Proteomes" id="UP000219621">
    <property type="component" value="Unassembled WGS sequence"/>
</dbReference>
<reference evidence="10 11" key="1">
    <citation type="submission" date="2017-09" db="EMBL/GenBank/DDBJ databases">
        <authorList>
            <person name="Ehlers B."/>
            <person name="Leendertz F.H."/>
        </authorList>
    </citation>
    <scope>NUCLEOTIDE SEQUENCE [LARGE SCALE GENOMIC DNA]</scope>
    <source>
        <strain evidence="10 11">USBA 140</strain>
    </source>
</reference>
<dbReference type="GO" id="GO:0050660">
    <property type="term" value="F:flavin adenine dinucleotide binding"/>
    <property type="evidence" value="ECO:0007669"/>
    <property type="project" value="InterPro"/>
</dbReference>
<dbReference type="Gene3D" id="2.40.110.10">
    <property type="entry name" value="Butyryl-CoA Dehydrogenase, subunit A, domain 2"/>
    <property type="match status" value="1"/>
</dbReference>
<sequence length="384" mass="40515">MADRSFLAWPFFEDRHRALAADLDAWCAAHLPVDHGDVDAACRGLVRALGEAGWLRCTGAAEGEVLDVRTLCLMRETLARHDGLADFAFAMQGLGMGAVSLFGTPAQRDWLSRTRAGEAIAAFALTEPASGSDVAATATTAEKRGDRWVLNGEKTYISNGGIADLYVVFARTGEAPGTKGLSAFLLPAGTPGIAVVERIDVIAPHPLAHLRFTDVELPAGALIGRPGEGFKVAMAVLDVFRATVGAAALGFARRALDEALARVQARRLFGAPLAELQMVQGHLADMALDVDASALLVYRAAWTKDGGAPRVSREAAMAKLHATEAAQRVIDAALQLHGGDGVRSGMAVESLYREIRALRIYEGATDVQKIVIARATLAEAAKGG</sequence>
<dbReference type="PANTHER" id="PTHR43884:SF22">
    <property type="entry name" value="BLR3437 PROTEIN"/>
    <property type="match status" value="1"/>
</dbReference>
<dbReference type="InterPro" id="IPR009100">
    <property type="entry name" value="AcylCoA_DH/oxidase_NM_dom_sf"/>
</dbReference>
<dbReference type="Pfam" id="PF00441">
    <property type="entry name" value="Acyl-CoA_dh_1"/>
    <property type="match status" value="1"/>
</dbReference>
<evidence type="ECO:0000256" key="2">
    <source>
        <dbReference type="ARBA" id="ARBA00009347"/>
    </source>
</evidence>
<dbReference type="SUPFAM" id="SSF47203">
    <property type="entry name" value="Acyl-CoA dehydrogenase C-terminal domain-like"/>
    <property type="match status" value="1"/>
</dbReference>
<organism evidence="10 11">
    <name type="scientific">Caenispirillum bisanense</name>
    <dbReference type="NCBI Taxonomy" id="414052"/>
    <lineage>
        <taxon>Bacteria</taxon>
        <taxon>Pseudomonadati</taxon>
        <taxon>Pseudomonadota</taxon>
        <taxon>Alphaproteobacteria</taxon>
        <taxon>Rhodospirillales</taxon>
        <taxon>Novispirillaceae</taxon>
        <taxon>Caenispirillum</taxon>
    </lineage>
</organism>
<evidence type="ECO:0000256" key="1">
    <source>
        <dbReference type="ARBA" id="ARBA00001974"/>
    </source>
</evidence>
<dbReference type="SUPFAM" id="SSF56645">
    <property type="entry name" value="Acyl-CoA dehydrogenase NM domain-like"/>
    <property type="match status" value="1"/>
</dbReference>
<protein>
    <submittedName>
        <fullName evidence="10">Acyl-CoA dehydrogenase</fullName>
    </submittedName>
</protein>
<feature type="domain" description="Acyl-CoA dehydrogenase/oxidase N-terminal" evidence="9">
    <location>
        <begin position="14"/>
        <end position="118"/>
    </location>
</feature>
<dbReference type="InterPro" id="IPR009075">
    <property type="entry name" value="AcylCo_DH/oxidase_C"/>
</dbReference>
<dbReference type="InterPro" id="IPR037069">
    <property type="entry name" value="AcylCoA_DH/ox_N_sf"/>
</dbReference>
<evidence type="ECO:0000259" key="9">
    <source>
        <dbReference type="Pfam" id="PF02771"/>
    </source>
</evidence>
<dbReference type="InterPro" id="IPR006091">
    <property type="entry name" value="Acyl-CoA_Oxase/DH_mid-dom"/>
</dbReference>
<feature type="domain" description="Acyl-CoA oxidase/dehydrogenase middle" evidence="8">
    <location>
        <begin position="122"/>
        <end position="215"/>
    </location>
</feature>
<gene>
    <name evidence="10" type="ORF">SAMN05421508_10947</name>
</gene>
<dbReference type="InterPro" id="IPR013786">
    <property type="entry name" value="AcylCoA_DH/ox_N"/>
</dbReference>
<dbReference type="Gene3D" id="1.20.140.10">
    <property type="entry name" value="Butyryl-CoA Dehydrogenase, subunit A, domain 3"/>
    <property type="match status" value="1"/>
</dbReference>
<dbReference type="EMBL" id="OCNJ01000009">
    <property type="protein sequence ID" value="SOD99526.1"/>
    <property type="molecule type" value="Genomic_DNA"/>
</dbReference>